<dbReference type="PROSITE" id="PS01186">
    <property type="entry name" value="EGF_2"/>
    <property type="match status" value="3"/>
</dbReference>
<protein>
    <submittedName>
        <fullName evidence="10">Collagen, type VI, alpha</fullName>
    </submittedName>
</protein>
<dbReference type="PANTHER" id="PTHR24020">
    <property type="entry name" value="COLLAGEN ALPHA"/>
    <property type="match status" value="1"/>
</dbReference>
<dbReference type="InterPro" id="IPR002035">
    <property type="entry name" value="VWF_A"/>
</dbReference>
<gene>
    <name evidence="10" type="ORF">MGAL_10B059742</name>
</gene>
<dbReference type="SMART" id="SM00179">
    <property type="entry name" value="EGF_CA"/>
    <property type="match status" value="4"/>
</dbReference>
<feature type="domain" description="VWFA" evidence="9">
    <location>
        <begin position="33"/>
        <end position="204"/>
    </location>
</feature>
<evidence type="ECO:0000256" key="1">
    <source>
        <dbReference type="ARBA" id="ARBA00022536"/>
    </source>
</evidence>
<dbReference type="EMBL" id="UYJE01001982">
    <property type="protein sequence ID" value="VDI06815.1"/>
    <property type="molecule type" value="Genomic_DNA"/>
</dbReference>
<dbReference type="Pfam" id="PF00008">
    <property type="entry name" value="EGF"/>
    <property type="match status" value="4"/>
</dbReference>
<dbReference type="PANTHER" id="PTHR24020:SF84">
    <property type="entry name" value="VWFA DOMAIN-CONTAINING PROTEIN"/>
    <property type="match status" value="1"/>
</dbReference>
<dbReference type="GO" id="GO:0005509">
    <property type="term" value="F:calcium ion binding"/>
    <property type="evidence" value="ECO:0007669"/>
    <property type="project" value="InterPro"/>
</dbReference>
<dbReference type="OrthoDB" id="6132182at2759"/>
<dbReference type="FunFam" id="2.10.25.10:FF:000255">
    <property type="entry name" value="Sushi, nidogen and EGF-like domains 1"/>
    <property type="match status" value="2"/>
</dbReference>
<sequence>MYTIQLQVLVFSIFGIHLSIHQQITGCDTRPADVIFLLDSSGSVGGNFNTEKQFIVNFTQAVHIGPSKVQVGVVRYAFNAATEISLNDYSSEGPLRQAINNIPYIPGGTNTDSALRYIFYNGFTFQEGDRSSVPNFLVVITDGFSFNVDATIKEANRLHQHMTVYAIGVGNSIDNNELSHIATDRNHMFTVPDYNALHTLQTELHPIACNGMQTTTPPPVQTDSCSSSPCVHGRCFHDPSSYVCICQTGYNGKNCDKDVCSSAPCQNGGKCYLNGADYLCVCNNGYSGKNCQTAPTQTPDVCSSAPCQNGGKCYLNGADYLCVCNNGYSGKNCQTAPTQTPDGCSTAPCQNGGNCFANAADYVCMCSNGYSGKNCQTGKTISTTWIPIPAVVG</sequence>
<dbReference type="AlphaFoldDB" id="A0A8B6CKX8"/>
<reference evidence="10" key="1">
    <citation type="submission" date="2018-11" db="EMBL/GenBank/DDBJ databases">
        <authorList>
            <person name="Alioto T."/>
            <person name="Alioto T."/>
        </authorList>
    </citation>
    <scope>NUCLEOTIDE SEQUENCE</scope>
</reference>
<comment type="caution">
    <text evidence="6">Lacks conserved residue(s) required for the propagation of feature annotation.</text>
</comment>
<evidence type="ECO:0000256" key="6">
    <source>
        <dbReference type="PROSITE-ProRule" id="PRU00076"/>
    </source>
</evidence>
<name>A0A8B6CKX8_MYTGA</name>
<accession>A0A8B6CKX8</accession>
<dbReference type="PROSITE" id="PS00022">
    <property type="entry name" value="EGF_1"/>
    <property type="match status" value="3"/>
</dbReference>
<keyword evidence="4 6" id="KW-1015">Disulfide bond</keyword>
<dbReference type="Gene3D" id="3.40.50.410">
    <property type="entry name" value="von Willebrand factor, type A domain"/>
    <property type="match status" value="1"/>
</dbReference>
<keyword evidence="1 6" id="KW-0245">EGF-like domain</keyword>
<dbReference type="InterPro" id="IPR036465">
    <property type="entry name" value="vWFA_dom_sf"/>
</dbReference>
<feature type="disulfide bond" evidence="6">
    <location>
        <begin position="366"/>
        <end position="375"/>
    </location>
</feature>
<dbReference type="InterPro" id="IPR000742">
    <property type="entry name" value="EGF"/>
</dbReference>
<keyword evidence="11" id="KW-1185">Reference proteome</keyword>
<dbReference type="CDD" id="cd00054">
    <property type="entry name" value="EGF_CA"/>
    <property type="match status" value="4"/>
</dbReference>
<proteinExistence type="predicted"/>
<dbReference type="SUPFAM" id="SSF57196">
    <property type="entry name" value="EGF/Laminin"/>
    <property type="match status" value="4"/>
</dbReference>
<comment type="caution">
    <text evidence="10">The sequence shown here is derived from an EMBL/GenBank/DDBJ whole genome shotgun (WGS) entry which is preliminary data.</text>
</comment>
<evidence type="ECO:0000256" key="7">
    <source>
        <dbReference type="SAM" id="SignalP"/>
    </source>
</evidence>
<feature type="domain" description="EGF-like" evidence="8">
    <location>
        <begin position="298"/>
        <end position="334"/>
    </location>
</feature>
<dbReference type="Gene3D" id="2.10.25.10">
    <property type="entry name" value="Laminin"/>
    <property type="match status" value="4"/>
</dbReference>
<keyword evidence="5" id="KW-0325">Glycoprotein</keyword>
<keyword evidence="10" id="KW-0176">Collagen</keyword>
<feature type="disulfide bond" evidence="6">
    <location>
        <begin position="324"/>
        <end position="333"/>
    </location>
</feature>
<dbReference type="SMART" id="SM00181">
    <property type="entry name" value="EGF"/>
    <property type="match status" value="4"/>
</dbReference>
<dbReference type="GO" id="GO:0005581">
    <property type="term" value="C:collagen trimer"/>
    <property type="evidence" value="ECO:0007669"/>
    <property type="project" value="UniProtKB-KW"/>
</dbReference>
<feature type="domain" description="EGF-like" evidence="8">
    <location>
        <begin position="256"/>
        <end position="292"/>
    </location>
</feature>
<feature type="disulfide bond" evidence="6">
    <location>
        <begin position="282"/>
        <end position="291"/>
    </location>
</feature>
<dbReference type="InterPro" id="IPR001881">
    <property type="entry name" value="EGF-like_Ca-bd_dom"/>
</dbReference>
<dbReference type="SMART" id="SM00327">
    <property type="entry name" value="VWA"/>
    <property type="match status" value="1"/>
</dbReference>
<feature type="domain" description="EGF-like" evidence="8">
    <location>
        <begin position="340"/>
        <end position="376"/>
    </location>
</feature>
<dbReference type="Proteomes" id="UP000596742">
    <property type="component" value="Unassembled WGS sequence"/>
</dbReference>
<evidence type="ECO:0000256" key="4">
    <source>
        <dbReference type="ARBA" id="ARBA00023157"/>
    </source>
</evidence>
<feature type="domain" description="EGF-like" evidence="8">
    <location>
        <begin position="221"/>
        <end position="253"/>
    </location>
</feature>
<dbReference type="PROSITE" id="PS50026">
    <property type="entry name" value="EGF_3"/>
    <property type="match status" value="4"/>
</dbReference>
<evidence type="ECO:0000313" key="11">
    <source>
        <dbReference type="Proteomes" id="UP000596742"/>
    </source>
</evidence>
<dbReference type="SUPFAM" id="SSF53300">
    <property type="entry name" value="vWA-like"/>
    <property type="match status" value="1"/>
</dbReference>
<dbReference type="PROSITE" id="PS50234">
    <property type="entry name" value="VWFA"/>
    <property type="match status" value="1"/>
</dbReference>
<feature type="chain" id="PRO_5032589330" evidence="7">
    <location>
        <begin position="22"/>
        <end position="393"/>
    </location>
</feature>
<evidence type="ECO:0000259" key="8">
    <source>
        <dbReference type="PROSITE" id="PS50026"/>
    </source>
</evidence>
<keyword evidence="2 7" id="KW-0732">Signal</keyword>
<dbReference type="CDD" id="cd01472">
    <property type="entry name" value="vWA_collagen"/>
    <property type="match status" value="1"/>
</dbReference>
<dbReference type="PRINTS" id="PR00453">
    <property type="entry name" value="VWFADOMAIN"/>
</dbReference>
<dbReference type="FunFam" id="2.10.25.10:FF:000012">
    <property type="entry name" value="Delta-like protein"/>
    <property type="match status" value="1"/>
</dbReference>
<organism evidence="10 11">
    <name type="scientific">Mytilus galloprovincialis</name>
    <name type="common">Mediterranean mussel</name>
    <dbReference type="NCBI Taxonomy" id="29158"/>
    <lineage>
        <taxon>Eukaryota</taxon>
        <taxon>Metazoa</taxon>
        <taxon>Spiralia</taxon>
        <taxon>Lophotrochozoa</taxon>
        <taxon>Mollusca</taxon>
        <taxon>Bivalvia</taxon>
        <taxon>Autobranchia</taxon>
        <taxon>Pteriomorphia</taxon>
        <taxon>Mytilida</taxon>
        <taxon>Mytiloidea</taxon>
        <taxon>Mytilidae</taxon>
        <taxon>Mytilinae</taxon>
        <taxon>Mytilus</taxon>
    </lineage>
</organism>
<feature type="signal peptide" evidence="7">
    <location>
        <begin position="1"/>
        <end position="21"/>
    </location>
</feature>
<dbReference type="FunFam" id="2.10.25.10:FF:000279">
    <property type="entry name" value="Neurogenic locus notch 1"/>
    <property type="match status" value="1"/>
</dbReference>
<feature type="disulfide bond" evidence="6">
    <location>
        <begin position="225"/>
        <end position="235"/>
    </location>
</feature>
<dbReference type="InterPro" id="IPR050525">
    <property type="entry name" value="ECM_Assembly_Org"/>
</dbReference>
<evidence type="ECO:0000256" key="2">
    <source>
        <dbReference type="ARBA" id="ARBA00022729"/>
    </source>
</evidence>
<evidence type="ECO:0000259" key="9">
    <source>
        <dbReference type="PROSITE" id="PS50234"/>
    </source>
</evidence>
<evidence type="ECO:0000256" key="5">
    <source>
        <dbReference type="ARBA" id="ARBA00023180"/>
    </source>
</evidence>
<evidence type="ECO:0000256" key="3">
    <source>
        <dbReference type="ARBA" id="ARBA00022737"/>
    </source>
</evidence>
<keyword evidence="3" id="KW-0677">Repeat</keyword>
<dbReference type="Pfam" id="PF00092">
    <property type="entry name" value="VWA"/>
    <property type="match status" value="1"/>
</dbReference>
<evidence type="ECO:0000313" key="10">
    <source>
        <dbReference type="EMBL" id="VDI06815.1"/>
    </source>
</evidence>